<proteinExistence type="predicted"/>
<accession>D2VV81</accession>
<dbReference type="RefSeq" id="XP_002672007.1">
    <property type="nucleotide sequence ID" value="XM_002671961.1"/>
</dbReference>
<keyword evidence="2" id="KW-1185">Reference proteome</keyword>
<protein>
    <submittedName>
        <fullName evidence="1">Predicted protein</fullName>
    </submittedName>
</protein>
<dbReference type="Proteomes" id="UP000006671">
    <property type="component" value="Unassembled WGS sequence"/>
</dbReference>
<dbReference type="OrthoDB" id="10349827at2759"/>
<dbReference type="EMBL" id="GG738901">
    <property type="protein sequence ID" value="EFC39263.1"/>
    <property type="molecule type" value="Genomic_DNA"/>
</dbReference>
<reference evidence="1 2" key="1">
    <citation type="journal article" date="2010" name="Cell">
        <title>The genome of Naegleria gruberi illuminates early eukaryotic versatility.</title>
        <authorList>
            <person name="Fritz-Laylin L.K."/>
            <person name="Prochnik S.E."/>
            <person name="Ginger M.L."/>
            <person name="Dacks J.B."/>
            <person name="Carpenter M.L."/>
            <person name="Field M.C."/>
            <person name="Kuo A."/>
            <person name="Paredez A."/>
            <person name="Chapman J."/>
            <person name="Pham J."/>
            <person name="Shu S."/>
            <person name="Neupane R."/>
            <person name="Cipriano M."/>
            <person name="Mancuso J."/>
            <person name="Tu H."/>
            <person name="Salamov A."/>
            <person name="Lindquist E."/>
            <person name="Shapiro H."/>
            <person name="Lucas S."/>
            <person name="Grigoriev I.V."/>
            <person name="Cande W.Z."/>
            <person name="Fulton C."/>
            <person name="Rokhsar D.S."/>
            <person name="Dawson S.C."/>
        </authorList>
    </citation>
    <scope>NUCLEOTIDE SEQUENCE [LARGE SCALE GENOMIC DNA]</scope>
    <source>
        <strain evidence="1 2">NEG-M</strain>
    </source>
</reference>
<evidence type="ECO:0000313" key="1">
    <source>
        <dbReference type="EMBL" id="EFC39263.1"/>
    </source>
</evidence>
<dbReference type="SUPFAM" id="SSF50985">
    <property type="entry name" value="RCC1/BLIP-II"/>
    <property type="match status" value="1"/>
</dbReference>
<dbReference type="KEGG" id="ngr:NAEGRDRAFT_72922"/>
<dbReference type="GeneID" id="8858475"/>
<dbReference type="InterPro" id="IPR009091">
    <property type="entry name" value="RCC1/BLIP-II"/>
</dbReference>
<dbReference type="InParanoid" id="D2VV81"/>
<dbReference type="VEuPathDB" id="AmoebaDB:NAEGRDRAFT_72922"/>
<gene>
    <name evidence="1" type="ORF">NAEGRDRAFT_72922</name>
</gene>
<dbReference type="AlphaFoldDB" id="D2VV81"/>
<organism evidence="2">
    <name type="scientific">Naegleria gruberi</name>
    <name type="common">Amoeba</name>
    <dbReference type="NCBI Taxonomy" id="5762"/>
    <lineage>
        <taxon>Eukaryota</taxon>
        <taxon>Discoba</taxon>
        <taxon>Heterolobosea</taxon>
        <taxon>Tetramitia</taxon>
        <taxon>Eutetramitia</taxon>
        <taxon>Vahlkampfiidae</taxon>
        <taxon>Naegleria</taxon>
    </lineage>
</organism>
<name>D2VV81_NAEGR</name>
<evidence type="ECO:0000313" key="2">
    <source>
        <dbReference type="Proteomes" id="UP000006671"/>
    </source>
</evidence>
<sequence>MIIYYAYKPNDDLAGEKLKSYLIQDHLPNEHIIQGIAYGVPTPKIRLLFNSGRVWKSSEDRPAGFEQELSGEFIKQFGVDQGLLVTFIDSYTSCSIYLVKDLKRGGKTLLYGEGTNDYDCLGNSNGVDVRMIFEPKDEEKITHIACCFSFSCCVINRRNIRISGQNWLSSNATITRLDWNTSQFISDEDIVDIKGEIFTLLPI</sequence>